<gene>
    <name evidence="2" type="primary">A04p023310.1_BraROA</name>
    <name evidence="2" type="ORF">IGI04_015970</name>
</gene>
<proteinExistence type="predicted"/>
<protein>
    <submittedName>
        <fullName evidence="2">Uncharacterized protein</fullName>
    </submittedName>
</protein>
<keyword evidence="1" id="KW-0472">Membrane</keyword>
<keyword evidence="3" id="KW-1185">Reference proteome</keyword>
<feature type="transmembrane region" description="Helical" evidence="1">
    <location>
        <begin position="12"/>
        <end position="32"/>
    </location>
</feature>
<organism evidence="2 3">
    <name type="scientific">Brassica rapa subsp. trilocularis</name>
    <dbReference type="NCBI Taxonomy" id="1813537"/>
    <lineage>
        <taxon>Eukaryota</taxon>
        <taxon>Viridiplantae</taxon>
        <taxon>Streptophyta</taxon>
        <taxon>Embryophyta</taxon>
        <taxon>Tracheophyta</taxon>
        <taxon>Spermatophyta</taxon>
        <taxon>Magnoliopsida</taxon>
        <taxon>eudicotyledons</taxon>
        <taxon>Gunneridae</taxon>
        <taxon>Pentapetalae</taxon>
        <taxon>rosids</taxon>
        <taxon>malvids</taxon>
        <taxon>Brassicales</taxon>
        <taxon>Brassicaceae</taxon>
        <taxon>Brassiceae</taxon>
        <taxon>Brassica</taxon>
    </lineage>
</organism>
<evidence type="ECO:0000313" key="3">
    <source>
        <dbReference type="Proteomes" id="UP000823674"/>
    </source>
</evidence>
<reference evidence="2 3" key="1">
    <citation type="submission" date="2021-03" db="EMBL/GenBank/DDBJ databases">
        <authorList>
            <person name="King G.J."/>
            <person name="Bancroft I."/>
            <person name="Baten A."/>
            <person name="Bloomfield J."/>
            <person name="Borpatragohain P."/>
            <person name="He Z."/>
            <person name="Irish N."/>
            <person name="Irwin J."/>
            <person name="Liu K."/>
            <person name="Mauleon R.P."/>
            <person name="Moore J."/>
            <person name="Morris R."/>
            <person name="Ostergaard L."/>
            <person name="Wang B."/>
            <person name="Wells R."/>
        </authorList>
    </citation>
    <scope>NUCLEOTIDE SEQUENCE [LARGE SCALE GENOMIC DNA]</scope>
    <source>
        <strain evidence="2">R-o-18</strain>
        <tissue evidence="2">Leaf</tissue>
    </source>
</reference>
<name>A0ABQ7MRL8_BRACM</name>
<dbReference type="EMBL" id="JADBGQ010000004">
    <property type="protein sequence ID" value="KAG5401363.1"/>
    <property type="molecule type" value="Genomic_DNA"/>
</dbReference>
<accession>A0ABQ7MRL8</accession>
<evidence type="ECO:0000313" key="2">
    <source>
        <dbReference type="EMBL" id="KAG5401363.1"/>
    </source>
</evidence>
<keyword evidence="1" id="KW-1133">Transmembrane helix</keyword>
<evidence type="ECO:0000256" key="1">
    <source>
        <dbReference type="SAM" id="Phobius"/>
    </source>
</evidence>
<keyword evidence="1" id="KW-0812">Transmembrane</keyword>
<dbReference type="Proteomes" id="UP000823674">
    <property type="component" value="Chromosome A04"/>
</dbReference>
<comment type="caution">
    <text evidence="2">The sequence shown here is derived from an EMBL/GenBank/DDBJ whole genome shotgun (WGS) entry which is preliminary data.</text>
</comment>
<sequence length="135" mass="16053">MRCSHKTISNYGLSITISFATTVVSFFCNIITTSFTTTTFLTIHRWCSCEHHYPFPTTSITHPTTSAVIICFFFHDCLRVIRLQRQQSPLMCYRQWMLTHRRSSRWRKGRRDLREEKRRCGIERCREKIGERGAI</sequence>